<organism evidence="2 3">
    <name type="scientific">Candidatus Pedobacter colombiensis</name>
    <dbReference type="NCBI Taxonomy" id="3121371"/>
    <lineage>
        <taxon>Bacteria</taxon>
        <taxon>Pseudomonadati</taxon>
        <taxon>Bacteroidota</taxon>
        <taxon>Sphingobacteriia</taxon>
        <taxon>Sphingobacteriales</taxon>
        <taxon>Sphingobacteriaceae</taxon>
        <taxon>Pedobacter</taxon>
    </lineage>
</organism>
<dbReference type="AlphaFoldDB" id="A0AAJ5W7E6"/>
<feature type="signal peptide" evidence="1">
    <location>
        <begin position="1"/>
        <end position="27"/>
    </location>
</feature>
<evidence type="ECO:0000313" key="3">
    <source>
        <dbReference type="Proteomes" id="UP001214530"/>
    </source>
</evidence>
<sequence length="198" mass="23424">MSLYSRNTMNLFLVTCLVMLSACNNNSYTPKPRGYFRIEFPAKLYQNYNKDCPFSFDYPKYANLVADSSTDTQPCWYNLNFPQFNGRLHLTYYDISSKKEYENLVEDARTFAFKHTVKANAIDQKIINYPERKVYGIYYAIEGNTASSVQFFLTDSLKHYFRGALYFNERPQYDSIQPVVSFIKKDIDRMINTFKWKN</sequence>
<keyword evidence="2" id="KW-0449">Lipoprotein</keyword>
<dbReference type="Pfam" id="PF25593">
    <property type="entry name" value="GldD_lipo"/>
    <property type="match status" value="1"/>
</dbReference>
<dbReference type="InterPro" id="IPR019850">
    <property type="entry name" value="GldD-like"/>
</dbReference>
<feature type="chain" id="PRO_5042510603" evidence="1">
    <location>
        <begin position="28"/>
        <end position="198"/>
    </location>
</feature>
<name>A0AAJ5W7E6_9SPHI</name>
<dbReference type="EMBL" id="CP119313">
    <property type="protein sequence ID" value="WEK19491.1"/>
    <property type="molecule type" value="Genomic_DNA"/>
</dbReference>
<accession>A0AAJ5W7E6</accession>
<protein>
    <submittedName>
        <fullName evidence="2">Gliding motility lipoprotein GldD</fullName>
    </submittedName>
</protein>
<evidence type="ECO:0000256" key="1">
    <source>
        <dbReference type="SAM" id="SignalP"/>
    </source>
</evidence>
<evidence type="ECO:0000313" key="2">
    <source>
        <dbReference type="EMBL" id="WEK19491.1"/>
    </source>
</evidence>
<dbReference type="Proteomes" id="UP001214530">
    <property type="component" value="Chromosome"/>
</dbReference>
<reference evidence="2" key="1">
    <citation type="submission" date="2023-03" db="EMBL/GenBank/DDBJ databases">
        <title>Andean soil-derived lignocellulolytic bacterial consortium as a source of novel taxa and putative plastic-active enzymes.</title>
        <authorList>
            <person name="Diaz-Garcia L."/>
            <person name="Chuvochina M."/>
            <person name="Feuerriegel G."/>
            <person name="Bunk B."/>
            <person name="Sproer C."/>
            <person name="Streit W.R."/>
            <person name="Rodriguez L.M."/>
            <person name="Overmann J."/>
            <person name="Jimenez D.J."/>
        </authorList>
    </citation>
    <scope>NUCLEOTIDE SEQUENCE</scope>
    <source>
        <strain evidence="2">MAG 3858</strain>
    </source>
</reference>
<proteinExistence type="predicted"/>
<dbReference type="NCBIfam" id="TIGR03512">
    <property type="entry name" value="GldD_lipo"/>
    <property type="match status" value="1"/>
</dbReference>
<keyword evidence="1" id="KW-0732">Signal</keyword>
<dbReference type="PROSITE" id="PS51257">
    <property type="entry name" value="PROKAR_LIPOPROTEIN"/>
    <property type="match status" value="1"/>
</dbReference>
<gene>
    <name evidence="2" type="primary">gldD</name>
    <name evidence="2" type="ORF">P0Y49_22215</name>
</gene>